<dbReference type="Proteomes" id="UP000198226">
    <property type="component" value="Chromosome I"/>
</dbReference>
<dbReference type="RefSeq" id="WP_231932493.1">
    <property type="nucleotide sequence ID" value="NZ_LRMV01000061.1"/>
</dbReference>
<feature type="transmembrane region" description="Helical" evidence="7">
    <location>
        <begin position="340"/>
        <end position="361"/>
    </location>
</feature>
<feature type="transmembrane region" description="Helical" evidence="7">
    <location>
        <begin position="288"/>
        <end position="311"/>
    </location>
</feature>
<comment type="similarity">
    <text evidence="7">Belongs to the binding-protein-dependent transport system permease family.</text>
</comment>
<dbReference type="AlphaFoldDB" id="A0A1C5JZF3"/>
<dbReference type="Pfam" id="PF00528">
    <property type="entry name" value="BPD_transp_1"/>
    <property type="match status" value="1"/>
</dbReference>
<dbReference type="GO" id="GO:0055085">
    <property type="term" value="P:transmembrane transport"/>
    <property type="evidence" value="ECO:0007669"/>
    <property type="project" value="InterPro"/>
</dbReference>
<evidence type="ECO:0000313" key="10">
    <source>
        <dbReference type="EMBL" id="SCG75974.1"/>
    </source>
</evidence>
<evidence type="ECO:0000256" key="5">
    <source>
        <dbReference type="ARBA" id="ARBA00022989"/>
    </source>
</evidence>
<dbReference type="Gene3D" id="1.10.3720.10">
    <property type="entry name" value="MetI-like"/>
    <property type="match status" value="1"/>
</dbReference>
<feature type="transmembrane region" description="Helical" evidence="7">
    <location>
        <begin position="97"/>
        <end position="120"/>
    </location>
</feature>
<evidence type="ECO:0000256" key="1">
    <source>
        <dbReference type="ARBA" id="ARBA00004651"/>
    </source>
</evidence>
<dbReference type="InterPro" id="IPR000515">
    <property type="entry name" value="MetI-like"/>
</dbReference>
<accession>A0A1C5JZF3</accession>
<evidence type="ECO:0000256" key="2">
    <source>
        <dbReference type="ARBA" id="ARBA00022448"/>
    </source>
</evidence>
<dbReference type="PANTHER" id="PTHR43386">
    <property type="entry name" value="OLIGOPEPTIDE TRANSPORT SYSTEM PERMEASE PROTEIN APPC"/>
    <property type="match status" value="1"/>
</dbReference>
<dbReference type="InterPro" id="IPR050366">
    <property type="entry name" value="BP-dependent_transpt_permease"/>
</dbReference>
<evidence type="ECO:0000256" key="3">
    <source>
        <dbReference type="ARBA" id="ARBA00022475"/>
    </source>
</evidence>
<dbReference type="GO" id="GO:0005886">
    <property type="term" value="C:plasma membrane"/>
    <property type="evidence" value="ECO:0007669"/>
    <property type="project" value="UniProtKB-SubCell"/>
</dbReference>
<dbReference type="PROSITE" id="PS50928">
    <property type="entry name" value="ABC_TM1"/>
    <property type="match status" value="1"/>
</dbReference>
<keyword evidence="5 7" id="KW-1133">Transmembrane helix</keyword>
<reference evidence="11" key="1">
    <citation type="submission" date="2016-06" db="EMBL/GenBank/DDBJ databases">
        <authorList>
            <person name="Varghese N."/>
            <person name="Submissions Spin"/>
        </authorList>
    </citation>
    <scope>NUCLEOTIDE SEQUENCE [LARGE SCALE GENOMIC DNA]</scope>
    <source>
        <strain evidence="11">DSM 44983</strain>
    </source>
</reference>
<evidence type="ECO:0000256" key="4">
    <source>
        <dbReference type="ARBA" id="ARBA00022692"/>
    </source>
</evidence>
<protein>
    <submittedName>
        <fullName evidence="10">Peptide/nickel transport system permease protein</fullName>
    </submittedName>
</protein>
<keyword evidence="6 7" id="KW-0472">Membrane</keyword>
<feature type="transmembrane region" description="Helical" evidence="7">
    <location>
        <begin position="205"/>
        <end position="225"/>
    </location>
</feature>
<dbReference type="InterPro" id="IPR035906">
    <property type="entry name" value="MetI-like_sf"/>
</dbReference>
<evidence type="ECO:0000256" key="7">
    <source>
        <dbReference type="RuleBase" id="RU363032"/>
    </source>
</evidence>
<dbReference type="CDD" id="cd06261">
    <property type="entry name" value="TM_PBP2"/>
    <property type="match status" value="1"/>
</dbReference>
<dbReference type="SUPFAM" id="SSF161098">
    <property type="entry name" value="MetI-like"/>
    <property type="match status" value="1"/>
</dbReference>
<evidence type="ECO:0000256" key="8">
    <source>
        <dbReference type="SAM" id="MobiDB-lite"/>
    </source>
</evidence>
<evidence type="ECO:0000313" key="11">
    <source>
        <dbReference type="Proteomes" id="UP000198226"/>
    </source>
</evidence>
<sequence length="371" mass="39548">MSDPTTRPGVGKPRTGDSPVDHPAGTPADHPAGTPADHPAGTPADRSGGSPAELRERSIGRLGDRKRARLDELARATADQGGVSLYRDALRRLRRNPVAIVGFVIVGLFVLVALFAPLIAPHDPVQRFDELTRDLTVDSIPGATAGHPFGSDPLGRDFLSRMIHGSRQTLFVGVLATLIGLTLGVLLGAVAGAFGGWVDVVLMRLTDVMLALPSLLLAITLVAMASRSSQWTVIFAVAIVSVPIFARLLRGSMLAQRESDHVLAARALGVKERNIVLRHMLPNSLTAVIVQATLTFAVAILDAAALSFLGLGDPDINRAEWGLMLGVDGQRYFEVRPELAYYPALAIIVVALGFTLLGEAMREAIDPKNRR</sequence>
<dbReference type="PANTHER" id="PTHR43386:SF1">
    <property type="entry name" value="D,D-DIPEPTIDE TRANSPORT SYSTEM PERMEASE PROTEIN DDPC-RELATED"/>
    <property type="match status" value="1"/>
</dbReference>
<feature type="compositionally biased region" description="Basic and acidic residues" evidence="8">
    <location>
        <begin position="53"/>
        <end position="63"/>
    </location>
</feature>
<keyword evidence="2 7" id="KW-0813">Transport</keyword>
<keyword evidence="3" id="KW-1003">Cell membrane</keyword>
<feature type="domain" description="ABC transmembrane type-1" evidence="9">
    <location>
        <begin position="166"/>
        <end position="358"/>
    </location>
</feature>
<organism evidence="10 11">
    <name type="scientific">Micromonospora rifamycinica</name>
    <dbReference type="NCBI Taxonomy" id="291594"/>
    <lineage>
        <taxon>Bacteria</taxon>
        <taxon>Bacillati</taxon>
        <taxon>Actinomycetota</taxon>
        <taxon>Actinomycetes</taxon>
        <taxon>Micromonosporales</taxon>
        <taxon>Micromonosporaceae</taxon>
        <taxon>Micromonospora</taxon>
    </lineage>
</organism>
<keyword evidence="11" id="KW-1185">Reference proteome</keyword>
<comment type="subcellular location">
    <subcellularLocation>
        <location evidence="1 7">Cell membrane</location>
        <topology evidence="1 7">Multi-pass membrane protein</topology>
    </subcellularLocation>
</comment>
<feature type="transmembrane region" description="Helical" evidence="7">
    <location>
        <begin position="170"/>
        <end position="198"/>
    </location>
</feature>
<evidence type="ECO:0000259" key="9">
    <source>
        <dbReference type="PROSITE" id="PS50928"/>
    </source>
</evidence>
<evidence type="ECO:0000256" key="6">
    <source>
        <dbReference type="ARBA" id="ARBA00023136"/>
    </source>
</evidence>
<keyword evidence="4 7" id="KW-0812">Transmembrane</keyword>
<gene>
    <name evidence="10" type="ORF">GA0070623_4069</name>
</gene>
<name>A0A1C5JZF3_9ACTN</name>
<dbReference type="InterPro" id="IPR025966">
    <property type="entry name" value="OppC_N"/>
</dbReference>
<dbReference type="EMBL" id="LT607752">
    <property type="protein sequence ID" value="SCG75974.1"/>
    <property type="molecule type" value="Genomic_DNA"/>
</dbReference>
<feature type="transmembrane region" description="Helical" evidence="7">
    <location>
        <begin position="231"/>
        <end position="249"/>
    </location>
</feature>
<dbReference type="Pfam" id="PF12911">
    <property type="entry name" value="OppC_N"/>
    <property type="match status" value="1"/>
</dbReference>
<feature type="region of interest" description="Disordered" evidence="8">
    <location>
        <begin position="1"/>
        <end position="63"/>
    </location>
</feature>
<proteinExistence type="inferred from homology"/>